<comment type="caution">
    <text evidence="3">The sequence shown here is derived from an EMBL/GenBank/DDBJ whole genome shotgun (WGS) entry which is preliminary data.</text>
</comment>
<keyword evidence="2" id="KW-0812">Transmembrane</keyword>
<evidence type="ECO:0000256" key="2">
    <source>
        <dbReference type="SAM" id="Phobius"/>
    </source>
</evidence>
<organism evidence="3 4">
    <name type="scientific">Plantactinospora veratri</name>
    <dbReference type="NCBI Taxonomy" id="1436122"/>
    <lineage>
        <taxon>Bacteria</taxon>
        <taxon>Bacillati</taxon>
        <taxon>Actinomycetota</taxon>
        <taxon>Actinomycetes</taxon>
        <taxon>Micromonosporales</taxon>
        <taxon>Micromonosporaceae</taxon>
        <taxon>Plantactinospora</taxon>
    </lineage>
</organism>
<evidence type="ECO:0000313" key="3">
    <source>
        <dbReference type="EMBL" id="MEE6309596.1"/>
    </source>
</evidence>
<gene>
    <name evidence="3" type="ORF">V1634_22450</name>
</gene>
<name>A0ABU7SI01_9ACTN</name>
<keyword evidence="4" id="KW-1185">Reference proteome</keyword>
<protein>
    <submittedName>
        <fullName evidence="3">Uncharacterized protein</fullName>
    </submittedName>
</protein>
<sequence length="256" mass="26783">MAHPPPGQPPSGSPGQPIPPGGFPPVPPAGPYPPASAGPPPGPYPAAPGPYPAPGGPPPAPGQYQPGPGGHPSPPGGPCPAGPPHPGPAWSGHPGAAPPKKRRGFLVVLLLLSLVALLCCGGALYGGWWQPRQELAEHKRLLEQIGGPRGFQDTRIREHAGTTNAFTEYYLICRDSVCPLDPAGAIYEWLHDNDAAADRNHVKSCLGWASAPDPELCRFTWRGNGWRVDVDAIWKGADGQDAGDREWLLRTTASAD</sequence>
<feature type="compositionally biased region" description="Pro residues" evidence="1">
    <location>
        <begin position="1"/>
        <end position="61"/>
    </location>
</feature>
<feature type="compositionally biased region" description="Pro residues" evidence="1">
    <location>
        <begin position="69"/>
        <end position="87"/>
    </location>
</feature>
<proteinExistence type="predicted"/>
<dbReference type="RefSeq" id="WP_331209848.1">
    <property type="nucleotide sequence ID" value="NZ_JAZGQL010000017.1"/>
</dbReference>
<keyword evidence="2" id="KW-0472">Membrane</keyword>
<keyword evidence="2" id="KW-1133">Transmembrane helix</keyword>
<accession>A0ABU7SI01</accession>
<evidence type="ECO:0000313" key="4">
    <source>
        <dbReference type="Proteomes" id="UP001339911"/>
    </source>
</evidence>
<evidence type="ECO:0000256" key="1">
    <source>
        <dbReference type="SAM" id="MobiDB-lite"/>
    </source>
</evidence>
<dbReference type="EMBL" id="JAZGQL010000017">
    <property type="protein sequence ID" value="MEE6309596.1"/>
    <property type="molecule type" value="Genomic_DNA"/>
</dbReference>
<feature type="transmembrane region" description="Helical" evidence="2">
    <location>
        <begin position="105"/>
        <end position="129"/>
    </location>
</feature>
<feature type="region of interest" description="Disordered" evidence="1">
    <location>
        <begin position="1"/>
        <end position="97"/>
    </location>
</feature>
<reference evidence="3 4" key="1">
    <citation type="submission" date="2024-01" db="EMBL/GenBank/DDBJ databases">
        <title>Genome insights into Plantactinospora veratri sp. nov.</title>
        <authorList>
            <person name="Wang L."/>
        </authorList>
    </citation>
    <scope>NUCLEOTIDE SEQUENCE [LARGE SCALE GENOMIC DNA]</scope>
    <source>
        <strain evidence="3 4">NEAU-FHS4</strain>
    </source>
</reference>
<dbReference type="Proteomes" id="UP001339911">
    <property type="component" value="Unassembled WGS sequence"/>
</dbReference>